<protein>
    <submittedName>
        <fullName evidence="7">RNA-binding protein 19</fullName>
    </submittedName>
</protein>
<evidence type="ECO:0000256" key="4">
    <source>
        <dbReference type="ARBA" id="ARBA00023242"/>
    </source>
</evidence>
<keyword evidence="2" id="KW-0677">Repeat</keyword>
<dbReference type="InterPro" id="IPR012677">
    <property type="entry name" value="Nucleotide-bd_a/b_plait_sf"/>
</dbReference>
<organism evidence="7 8">
    <name type="scientific">Sciurus carolinensis</name>
    <name type="common">Eastern gray squirrel</name>
    <dbReference type="NCBI Taxonomy" id="30640"/>
    <lineage>
        <taxon>Eukaryota</taxon>
        <taxon>Metazoa</taxon>
        <taxon>Chordata</taxon>
        <taxon>Craniata</taxon>
        <taxon>Vertebrata</taxon>
        <taxon>Euteleostomi</taxon>
        <taxon>Mammalia</taxon>
        <taxon>Eutheria</taxon>
        <taxon>Euarchontoglires</taxon>
        <taxon>Glires</taxon>
        <taxon>Rodentia</taxon>
        <taxon>Sciuromorpha</taxon>
        <taxon>Sciuridae</taxon>
        <taxon>Sciurinae</taxon>
        <taxon>Sciurini</taxon>
        <taxon>Sciurus</taxon>
    </lineage>
</organism>
<gene>
    <name evidence="7" type="ORF">SUZIE_136175</name>
</gene>
<dbReference type="PROSITE" id="PS50102">
    <property type="entry name" value="RRM"/>
    <property type="match status" value="1"/>
</dbReference>
<keyword evidence="4" id="KW-0539">Nucleus</keyword>
<dbReference type="Pfam" id="PF00076">
    <property type="entry name" value="RRM_1"/>
    <property type="match status" value="2"/>
</dbReference>
<evidence type="ECO:0000256" key="1">
    <source>
        <dbReference type="ARBA" id="ARBA00004123"/>
    </source>
</evidence>
<accession>A0AA41MQ31</accession>
<dbReference type="SMART" id="SM00360">
    <property type="entry name" value="RRM"/>
    <property type="match status" value="2"/>
</dbReference>
<dbReference type="AlphaFoldDB" id="A0AA41MQ31"/>
<dbReference type="GO" id="GO:0003729">
    <property type="term" value="F:mRNA binding"/>
    <property type="evidence" value="ECO:0007669"/>
    <property type="project" value="TreeGrafter"/>
</dbReference>
<dbReference type="GO" id="GO:0005730">
    <property type="term" value="C:nucleolus"/>
    <property type="evidence" value="ECO:0007669"/>
    <property type="project" value="TreeGrafter"/>
</dbReference>
<dbReference type="InterPro" id="IPR035979">
    <property type="entry name" value="RBD_domain_sf"/>
</dbReference>
<sequence>MSWNDTEFLAPLKPVAIQIVRNTHGNKTGYVFVDFSSEEEVKKALKCDRVYMGGCYIEVFREKHVPTAKGTLQNSVQPWQGRTLQKDEEEEDLADSGRLFVHNLLYTSTEENLKGLFSPYGNPKGFAFVIFMFPEHAVKTCAAVDGQVFQGRMLHGLLSTIRTEASEDTDTPGSSYKKKKVSKDKASSSSFHDWNTLFMGPNAVDNAIAQKYSGTNSQVLDHGTKDSIAVCLAPGETQLVQEVQRFLLHNGVSLDSFSQATAERSKTVILAKNLPAGTLAAELWETFGRFGSLGRVLLPKGGVTAIIVEFLEPLEVRRSF</sequence>
<feature type="domain" description="RRM" evidence="6">
    <location>
        <begin position="97"/>
        <end position="154"/>
    </location>
</feature>
<dbReference type="Proteomes" id="UP001166674">
    <property type="component" value="Unassembled WGS sequence"/>
</dbReference>
<evidence type="ECO:0000256" key="5">
    <source>
        <dbReference type="PROSITE-ProRule" id="PRU00176"/>
    </source>
</evidence>
<comment type="subcellular location">
    <subcellularLocation>
        <location evidence="1">Nucleus</location>
    </subcellularLocation>
</comment>
<dbReference type="InterPro" id="IPR051945">
    <property type="entry name" value="RRM_MRD1_RNA_proc_ribogen"/>
</dbReference>
<proteinExistence type="predicted"/>
<keyword evidence="3 5" id="KW-0694">RNA-binding</keyword>
<dbReference type="EMBL" id="JAATJV010265124">
    <property type="protein sequence ID" value="MBZ3876085.1"/>
    <property type="molecule type" value="Genomic_DNA"/>
</dbReference>
<evidence type="ECO:0000313" key="7">
    <source>
        <dbReference type="EMBL" id="MBZ3876085.1"/>
    </source>
</evidence>
<dbReference type="SUPFAM" id="SSF54928">
    <property type="entry name" value="RNA-binding domain, RBD"/>
    <property type="match status" value="2"/>
</dbReference>
<name>A0AA41MQ31_SCICA</name>
<dbReference type="PANTHER" id="PTHR48039">
    <property type="entry name" value="RNA-BINDING MOTIF PROTEIN 14B"/>
    <property type="match status" value="1"/>
</dbReference>
<comment type="caution">
    <text evidence="7">The sequence shown here is derived from an EMBL/GenBank/DDBJ whole genome shotgun (WGS) entry which is preliminary data.</text>
</comment>
<dbReference type="InterPro" id="IPR000504">
    <property type="entry name" value="RRM_dom"/>
</dbReference>
<keyword evidence="8" id="KW-1185">Reference proteome</keyword>
<reference evidence="7" key="1">
    <citation type="submission" date="2020-03" db="EMBL/GenBank/DDBJ databases">
        <title>Studies in the Genomics of Life Span.</title>
        <authorList>
            <person name="Glass D."/>
        </authorList>
    </citation>
    <scope>NUCLEOTIDE SEQUENCE</scope>
    <source>
        <strain evidence="7">SUZIE</strain>
        <tissue evidence="7">Muscle</tissue>
    </source>
</reference>
<dbReference type="PANTHER" id="PTHR48039:SF5">
    <property type="entry name" value="RNA-BINDING PROTEIN 28"/>
    <property type="match status" value="1"/>
</dbReference>
<evidence type="ECO:0000313" key="8">
    <source>
        <dbReference type="Proteomes" id="UP001166674"/>
    </source>
</evidence>
<evidence type="ECO:0000256" key="2">
    <source>
        <dbReference type="ARBA" id="ARBA00022737"/>
    </source>
</evidence>
<dbReference type="Gene3D" id="3.30.70.330">
    <property type="match status" value="3"/>
</dbReference>
<evidence type="ECO:0000259" key="6">
    <source>
        <dbReference type="PROSITE" id="PS50102"/>
    </source>
</evidence>
<evidence type="ECO:0000256" key="3">
    <source>
        <dbReference type="ARBA" id="ARBA00022884"/>
    </source>
</evidence>